<dbReference type="AlphaFoldDB" id="A0A1R4JAL3"/>
<comment type="subcellular location">
    <subcellularLocation>
        <location evidence="1">Membrane</location>
        <topology evidence="1">Multi-pass membrane protein</topology>
    </subcellularLocation>
</comment>
<comment type="similarity">
    <text evidence="2">Belongs to the autoinducer-2 exporter (AI-2E) (TC 2.A.86) family.</text>
</comment>
<name>A0A1R4JAL3_9LACT</name>
<evidence type="ECO:0000256" key="3">
    <source>
        <dbReference type="ARBA" id="ARBA00022692"/>
    </source>
</evidence>
<evidence type="ECO:0000256" key="5">
    <source>
        <dbReference type="ARBA" id="ARBA00023136"/>
    </source>
</evidence>
<gene>
    <name evidence="8" type="ORF">FM115_04635</name>
</gene>
<feature type="transmembrane region" description="Helical" evidence="7">
    <location>
        <begin position="38"/>
        <end position="63"/>
    </location>
</feature>
<reference evidence="8 9" key="1">
    <citation type="submission" date="2017-02" db="EMBL/GenBank/DDBJ databases">
        <authorList>
            <person name="Peterson S.W."/>
        </authorList>
    </citation>
    <scope>NUCLEOTIDE SEQUENCE [LARGE SCALE GENOMIC DNA]</scope>
    <source>
        <strain evidence="8 9">42ea</strain>
    </source>
</reference>
<keyword evidence="4 7" id="KW-1133">Transmembrane helix</keyword>
<dbReference type="EMBL" id="FUKW01000071">
    <property type="protein sequence ID" value="SJN29087.1"/>
    <property type="molecule type" value="Genomic_DNA"/>
</dbReference>
<feature type="transmembrane region" description="Helical" evidence="7">
    <location>
        <begin position="7"/>
        <end position="32"/>
    </location>
</feature>
<proteinExistence type="inferred from homology"/>
<dbReference type="InterPro" id="IPR002549">
    <property type="entry name" value="AI-2E-like"/>
</dbReference>
<dbReference type="GO" id="GO:0055085">
    <property type="term" value="P:transmembrane transport"/>
    <property type="evidence" value="ECO:0007669"/>
    <property type="project" value="TreeGrafter"/>
</dbReference>
<dbReference type="Proteomes" id="UP000195611">
    <property type="component" value="Unassembled WGS sequence"/>
</dbReference>
<feature type="transmembrane region" description="Helical" evidence="7">
    <location>
        <begin position="233"/>
        <end position="250"/>
    </location>
</feature>
<evidence type="ECO:0000256" key="6">
    <source>
        <dbReference type="SAM" id="MobiDB-lite"/>
    </source>
</evidence>
<feature type="transmembrane region" description="Helical" evidence="7">
    <location>
        <begin position="256"/>
        <end position="273"/>
    </location>
</feature>
<dbReference type="PANTHER" id="PTHR21716:SF69">
    <property type="entry name" value="TRANSPORT PROTEIN YUBA-RELATED"/>
    <property type="match status" value="1"/>
</dbReference>
<evidence type="ECO:0000313" key="9">
    <source>
        <dbReference type="Proteomes" id="UP000195611"/>
    </source>
</evidence>
<feature type="transmembrane region" description="Helical" evidence="7">
    <location>
        <begin position="78"/>
        <end position="103"/>
    </location>
</feature>
<feature type="region of interest" description="Disordered" evidence="6">
    <location>
        <begin position="389"/>
        <end position="430"/>
    </location>
</feature>
<feature type="transmembrane region" description="Helical" evidence="7">
    <location>
        <begin position="324"/>
        <end position="352"/>
    </location>
</feature>
<evidence type="ECO:0000256" key="1">
    <source>
        <dbReference type="ARBA" id="ARBA00004141"/>
    </source>
</evidence>
<evidence type="ECO:0000313" key="8">
    <source>
        <dbReference type="EMBL" id="SJN29087.1"/>
    </source>
</evidence>
<sequence>MKKSRWINFLGGSSLVFTLAVLIMIGIIIVLFNQVDFIFYPIAVLISSVLMPFVIALLLYYLLNPIIDFLEKRKIKRLWGVALLFIVLIGLFVVLIGTLIPLLSNQFNSLVENFPSFIDTLINTSSEWLNNVPFGEQIESFINEGETFISQVPDNLNQYLTDGLSGVSTVVSSVTNVVITLVTFPLILFFLLKDEKKMSTAVLSAVPPKWREDILRISSEINSQVGAYIKGQLIIATSIGVMMFIGFLIIDLDYAGILAIIAGFTSIIPYIGPTLAFIPAVVIALMSSWTMVLLLIVVWIVVQFVDGNLIEPNVMGKQLNVHPLTIIVVLLVIGDLLGIFGLIFGVPIYAILKVIFVHFFQKFKERYNKYYGDIAGDYEVKSIEDAVRGEDHKDKQYEKNIKEAKVNRDEAKEEMNKTESKEDQENSENK</sequence>
<dbReference type="Pfam" id="PF01594">
    <property type="entry name" value="AI-2E_transport"/>
    <property type="match status" value="1"/>
</dbReference>
<accession>A0A1R4JAL3</accession>
<keyword evidence="5 7" id="KW-0472">Membrane</keyword>
<evidence type="ECO:0000256" key="2">
    <source>
        <dbReference type="ARBA" id="ARBA00009773"/>
    </source>
</evidence>
<dbReference type="RefSeq" id="WP_226910062.1">
    <property type="nucleotide sequence ID" value="NZ_FUKW01000071.1"/>
</dbReference>
<keyword evidence="3 7" id="KW-0812">Transmembrane</keyword>
<dbReference type="GO" id="GO:0016020">
    <property type="term" value="C:membrane"/>
    <property type="evidence" value="ECO:0007669"/>
    <property type="project" value="UniProtKB-SubCell"/>
</dbReference>
<evidence type="ECO:0000256" key="4">
    <source>
        <dbReference type="ARBA" id="ARBA00022989"/>
    </source>
</evidence>
<feature type="transmembrane region" description="Helical" evidence="7">
    <location>
        <begin position="280"/>
        <end position="304"/>
    </location>
</feature>
<dbReference type="PANTHER" id="PTHR21716">
    <property type="entry name" value="TRANSMEMBRANE PROTEIN"/>
    <property type="match status" value="1"/>
</dbReference>
<protein>
    <submittedName>
        <fullName evidence="8">Membrane protein, putative</fullName>
    </submittedName>
</protein>
<feature type="transmembrane region" description="Helical" evidence="7">
    <location>
        <begin position="170"/>
        <end position="192"/>
    </location>
</feature>
<organism evidence="8 9">
    <name type="scientific">Marinilactibacillus psychrotolerans 42ea</name>
    <dbReference type="NCBI Taxonomy" id="1255609"/>
    <lineage>
        <taxon>Bacteria</taxon>
        <taxon>Bacillati</taxon>
        <taxon>Bacillota</taxon>
        <taxon>Bacilli</taxon>
        <taxon>Lactobacillales</taxon>
        <taxon>Carnobacteriaceae</taxon>
        <taxon>Marinilactibacillus</taxon>
    </lineage>
</organism>
<evidence type="ECO:0000256" key="7">
    <source>
        <dbReference type="SAM" id="Phobius"/>
    </source>
</evidence>